<proteinExistence type="predicted"/>
<evidence type="ECO:0000313" key="1">
    <source>
        <dbReference type="EMBL" id="EKM82476.1"/>
    </source>
</evidence>
<name>K5X3R2_AGABU</name>
<evidence type="ECO:0000313" key="2">
    <source>
        <dbReference type="Proteomes" id="UP000008493"/>
    </source>
</evidence>
<sequence>MYGNIHGRVTLFSSVLSLRDRVSRNYWKKKVMLKRIARDENGRAKEKGKAECVFGAGKTERKYITLHPNTGRKATSRISLEKHSGQYISRDANIVDDHKCQQYRKHMLDFLSGALRSESG</sequence>
<dbReference type="InParanoid" id="K5X3R2"/>
<dbReference type="RefSeq" id="XP_007326486.1">
    <property type="nucleotide sequence ID" value="XM_007326424.1"/>
</dbReference>
<organism evidence="1 2">
    <name type="scientific">Agaricus bisporus var. burnettii (strain JB137-S8 / ATCC MYA-4627 / FGSC 10392)</name>
    <name type="common">White button mushroom</name>
    <dbReference type="NCBI Taxonomy" id="597362"/>
    <lineage>
        <taxon>Eukaryota</taxon>
        <taxon>Fungi</taxon>
        <taxon>Dikarya</taxon>
        <taxon>Basidiomycota</taxon>
        <taxon>Agaricomycotina</taxon>
        <taxon>Agaricomycetes</taxon>
        <taxon>Agaricomycetidae</taxon>
        <taxon>Agaricales</taxon>
        <taxon>Agaricineae</taxon>
        <taxon>Agaricaceae</taxon>
        <taxon>Agaricus</taxon>
    </lineage>
</organism>
<gene>
    <name evidence="1" type="ORF">AGABI1DRAFT_97456</name>
</gene>
<accession>K5X3R2</accession>
<dbReference type="GeneID" id="18832927"/>
<reference evidence="2" key="1">
    <citation type="journal article" date="2012" name="Proc. Natl. Acad. Sci. U.S.A.">
        <title>Genome sequence of the button mushroom Agaricus bisporus reveals mechanisms governing adaptation to a humic-rich ecological niche.</title>
        <authorList>
            <person name="Morin E."/>
            <person name="Kohler A."/>
            <person name="Baker A.R."/>
            <person name="Foulongne-Oriol M."/>
            <person name="Lombard V."/>
            <person name="Nagy L.G."/>
            <person name="Ohm R.A."/>
            <person name="Patyshakuliyeva A."/>
            <person name="Brun A."/>
            <person name="Aerts A.L."/>
            <person name="Bailey A.M."/>
            <person name="Billette C."/>
            <person name="Coutinho P.M."/>
            <person name="Deakin G."/>
            <person name="Doddapaneni H."/>
            <person name="Floudas D."/>
            <person name="Grimwood J."/>
            <person name="Hilden K."/>
            <person name="Kuees U."/>
            <person name="LaButti K.M."/>
            <person name="Lapidus A."/>
            <person name="Lindquist E.A."/>
            <person name="Lucas S.M."/>
            <person name="Murat C."/>
            <person name="Riley R.W."/>
            <person name="Salamov A.A."/>
            <person name="Schmutz J."/>
            <person name="Subramanian V."/>
            <person name="Woesten H.A.B."/>
            <person name="Xu J."/>
            <person name="Eastwood D.C."/>
            <person name="Foster G.D."/>
            <person name="Sonnenberg A.S."/>
            <person name="Cullen D."/>
            <person name="de Vries R.P."/>
            <person name="Lundell T."/>
            <person name="Hibbett D.S."/>
            <person name="Henrissat B."/>
            <person name="Burton K.S."/>
            <person name="Kerrigan R.W."/>
            <person name="Challen M.P."/>
            <person name="Grigoriev I.V."/>
            <person name="Martin F."/>
        </authorList>
    </citation>
    <scope>NUCLEOTIDE SEQUENCE [LARGE SCALE GENOMIC DNA]</scope>
    <source>
        <strain evidence="2">JB137-S8 / ATCC MYA-4627 / FGSC 10392</strain>
    </source>
</reference>
<protein>
    <submittedName>
        <fullName evidence="1">Uncharacterized protein</fullName>
    </submittedName>
</protein>
<dbReference type="Proteomes" id="UP000008493">
    <property type="component" value="Unassembled WGS sequence"/>
</dbReference>
<dbReference type="AlphaFoldDB" id="K5X3R2"/>
<dbReference type="KEGG" id="abp:AGABI1DRAFT97456"/>
<dbReference type="HOGENOM" id="CLU_2049002_0_0_1"/>
<dbReference type="EMBL" id="JH971386">
    <property type="protein sequence ID" value="EKM82476.1"/>
    <property type="molecule type" value="Genomic_DNA"/>
</dbReference>
<keyword evidence="2" id="KW-1185">Reference proteome</keyword>